<sequence>MAQAIGAEVNCLIVPGLNGSGPSHWQTRWEEERRDCVRVELGRWSDPIRDLWIGRLERAVMAAPGPAILVAHSLGCLATVWWAALAEPGICGKVKGVMLVAPADVEAPDAHPLLRRFASAPAGPLPFPAILVASHDDPYATFARQRDMAAQWHCQLIDVGRRGHINADSGLGSWPEGQLLLEGLIERSMIRI</sequence>
<dbReference type="SUPFAM" id="SSF53474">
    <property type="entry name" value="alpha/beta-Hydrolases"/>
    <property type="match status" value="1"/>
</dbReference>
<protein>
    <submittedName>
        <fullName evidence="1">Esterase</fullName>
    </submittedName>
</protein>
<comment type="caution">
    <text evidence="1">The sequence shown here is derived from an EMBL/GenBank/DDBJ whole genome shotgun (WGS) entry which is preliminary data.</text>
</comment>
<accession>A0A2T5FTR0</accession>
<evidence type="ECO:0000313" key="2">
    <source>
        <dbReference type="Proteomes" id="UP000244162"/>
    </source>
</evidence>
<gene>
    <name evidence="1" type="ORF">CLG96_18125</name>
</gene>
<keyword evidence="2" id="KW-1185">Reference proteome</keyword>
<dbReference type="Pfam" id="PF06821">
    <property type="entry name" value="Ser_hydrolase"/>
    <property type="match status" value="1"/>
</dbReference>
<reference evidence="1 2" key="1">
    <citation type="submission" date="2017-09" db="EMBL/GenBank/DDBJ databases">
        <title>Sphingomonas panjinensis sp.nov., isolated from oil-contaminated soil.</title>
        <authorList>
            <person name="Wang L."/>
            <person name="Chen L."/>
        </authorList>
    </citation>
    <scope>NUCLEOTIDE SEQUENCE [LARGE SCALE GENOMIC DNA]</scope>
    <source>
        <strain evidence="1 2">FW-11</strain>
    </source>
</reference>
<evidence type="ECO:0000313" key="1">
    <source>
        <dbReference type="EMBL" id="PTQ07455.1"/>
    </source>
</evidence>
<dbReference type="AlphaFoldDB" id="A0A2T5FTR0"/>
<dbReference type="EMBL" id="NWBU01000018">
    <property type="protein sequence ID" value="PTQ07455.1"/>
    <property type="molecule type" value="Genomic_DNA"/>
</dbReference>
<dbReference type="Proteomes" id="UP000244162">
    <property type="component" value="Unassembled WGS sequence"/>
</dbReference>
<name>A0A2T5FTR0_9SPHN</name>
<dbReference type="RefSeq" id="WP_107970214.1">
    <property type="nucleotide sequence ID" value="NZ_NWBU01000018.1"/>
</dbReference>
<dbReference type="GO" id="GO:0016787">
    <property type="term" value="F:hydrolase activity"/>
    <property type="evidence" value="ECO:0007669"/>
    <property type="project" value="InterPro"/>
</dbReference>
<dbReference type="InterPro" id="IPR010662">
    <property type="entry name" value="RBBP9/YdeN"/>
</dbReference>
<organism evidence="1 2">
    <name type="scientific">Sphingomonas oleivorans</name>
    <dbReference type="NCBI Taxonomy" id="1735121"/>
    <lineage>
        <taxon>Bacteria</taxon>
        <taxon>Pseudomonadati</taxon>
        <taxon>Pseudomonadota</taxon>
        <taxon>Alphaproteobacteria</taxon>
        <taxon>Sphingomonadales</taxon>
        <taxon>Sphingomonadaceae</taxon>
        <taxon>Sphingomonas</taxon>
    </lineage>
</organism>
<proteinExistence type="predicted"/>
<dbReference type="Gene3D" id="3.40.50.1820">
    <property type="entry name" value="alpha/beta hydrolase"/>
    <property type="match status" value="1"/>
</dbReference>
<dbReference type="OrthoDB" id="9804993at2"/>
<dbReference type="InterPro" id="IPR029058">
    <property type="entry name" value="AB_hydrolase_fold"/>
</dbReference>